<keyword evidence="7" id="KW-1133">Transmembrane helix</keyword>
<comment type="similarity">
    <text evidence="3">Belongs to the FUN14 family.</text>
</comment>
<evidence type="ECO:0000256" key="1">
    <source>
        <dbReference type="ARBA" id="ARBA00004123"/>
    </source>
</evidence>
<comment type="subcellular location">
    <subcellularLocation>
        <location evidence="2">Mitochondrion outer membrane</location>
        <topology evidence="2">Multi-pass membrane protein</topology>
    </subcellularLocation>
    <subcellularLocation>
        <location evidence="1">Nucleus</location>
    </subcellularLocation>
</comment>
<evidence type="ECO:0000256" key="3">
    <source>
        <dbReference type="ARBA" id="ARBA00009160"/>
    </source>
</evidence>
<dbReference type="InterPro" id="IPR007014">
    <property type="entry name" value="FUN14"/>
</dbReference>
<evidence type="ECO:0000256" key="6">
    <source>
        <dbReference type="ARBA" id="ARBA00022787"/>
    </source>
</evidence>
<keyword evidence="17" id="KW-1185">Reference proteome</keyword>
<reference evidence="16" key="3">
    <citation type="submission" date="2025-09" db="UniProtKB">
        <authorList>
            <consortium name="Ensembl"/>
        </authorList>
    </citation>
    <scope>IDENTIFICATION</scope>
</reference>
<dbReference type="GO" id="GO:0005741">
    <property type="term" value="C:mitochondrial outer membrane"/>
    <property type="evidence" value="ECO:0007669"/>
    <property type="project" value="UniProtKB-SubCell"/>
</dbReference>
<evidence type="ECO:0000256" key="2">
    <source>
        <dbReference type="ARBA" id="ARBA00004374"/>
    </source>
</evidence>
<dbReference type="Ensembl" id="ENSBIXT00000043635.1">
    <property type="protein sequence ID" value="ENSBIXP00000008471.1"/>
    <property type="gene ID" value="ENSBIXG00000014306.1"/>
</dbReference>
<reference evidence="16" key="2">
    <citation type="submission" date="2025-08" db="UniProtKB">
        <authorList>
            <consortium name="Ensembl"/>
        </authorList>
    </citation>
    <scope>IDENTIFICATION</scope>
</reference>
<dbReference type="STRING" id="30522.A0A4W2CQ75"/>
<keyword evidence="4" id="KW-0597">Phosphoprotein</keyword>
<protein>
    <recommendedName>
        <fullName evidence="13">FUN14 domain-containing protein 2</fullName>
    </recommendedName>
    <alternativeName>
        <fullName evidence="14">Hepatitis C virus core-binding protein 6</fullName>
    </alternativeName>
</protein>
<reference evidence="16 17" key="1">
    <citation type="submission" date="2018-11" db="EMBL/GenBank/DDBJ databases">
        <title>Haplotype-resolved cattle genomes.</title>
        <authorList>
            <person name="Low W.Y."/>
            <person name="Tearle R."/>
            <person name="Bickhart D.M."/>
            <person name="Rosen B.D."/>
            <person name="Koren S."/>
            <person name="Rhie A."/>
            <person name="Hiendleder S."/>
            <person name="Phillippy A.M."/>
            <person name="Smith T.P.L."/>
            <person name="Williams J.L."/>
        </authorList>
    </citation>
    <scope>NUCLEOTIDE SEQUENCE [LARGE SCALE GENOMIC DNA]</scope>
</reference>
<keyword evidence="10" id="KW-0472">Membrane</keyword>
<comment type="function">
    <text evidence="15">Binds directly and specifically 1,2-Diacyl-sn-glycero-3-phospho-(1'-myo-inositol-3',4',5'-bisphosphate) (PIP3) leading to the recruitment of PIP3 to mitochondria and may play a role in the regulation of the platelet activation via AKT/GSK3B/cGMP signaling pathways. May act as transcription factor that regulates SREBP1 (isoform SREBP-1C) expression in order to modulate triglyceride (TG) homeostasis in hepatocytes.</text>
</comment>
<keyword evidence="11" id="KW-0804">Transcription</keyword>
<evidence type="ECO:0000256" key="14">
    <source>
        <dbReference type="ARBA" id="ARBA00041722"/>
    </source>
</evidence>
<evidence type="ECO:0000256" key="15">
    <source>
        <dbReference type="ARBA" id="ARBA00045668"/>
    </source>
</evidence>
<evidence type="ECO:0000256" key="8">
    <source>
        <dbReference type="ARBA" id="ARBA00023015"/>
    </source>
</evidence>
<dbReference type="GO" id="GO:0000422">
    <property type="term" value="P:autophagy of mitochondrion"/>
    <property type="evidence" value="ECO:0007669"/>
    <property type="project" value="TreeGrafter"/>
</dbReference>
<organism evidence="16 17">
    <name type="scientific">Bos indicus x Bos taurus</name>
    <name type="common">Hybrid cattle</name>
    <dbReference type="NCBI Taxonomy" id="30522"/>
    <lineage>
        <taxon>Eukaryota</taxon>
        <taxon>Metazoa</taxon>
        <taxon>Chordata</taxon>
        <taxon>Craniata</taxon>
        <taxon>Vertebrata</taxon>
        <taxon>Euteleostomi</taxon>
        <taxon>Mammalia</taxon>
        <taxon>Eutheria</taxon>
        <taxon>Laurasiatheria</taxon>
        <taxon>Artiodactyla</taxon>
        <taxon>Ruminantia</taxon>
        <taxon>Pecora</taxon>
        <taxon>Bovidae</taxon>
        <taxon>Bovinae</taxon>
        <taxon>Bos</taxon>
    </lineage>
</organism>
<proteinExistence type="inferred from homology"/>
<evidence type="ECO:0000256" key="7">
    <source>
        <dbReference type="ARBA" id="ARBA00022989"/>
    </source>
</evidence>
<evidence type="ECO:0000256" key="12">
    <source>
        <dbReference type="ARBA" id="ARBA00023242"/>
    </source>
</evidence>
<accession>A0A4W2CQ75</accession>
<evidence type="ECO:0000256" key="11">
    <source>
        <dbReference type="ARBA" id="ARBA00023163"/>
    </source>
</evidence>
<keyword evidence="8" id="KW-0805">Transcription regulation</keyword>
<keyword evidence="6" id="KW-1000">Mitochondrion outer membrane</keyword>
<sequence>LLQKYILTQLSDCTTTGWCVVFIFQKVGKLAATALGGGFLPFQLVNHTGSIRVDWQRVEKDTGESQGKERRKKPQVKSKAEELVSFVKKNVLATGGFFGAFLLGRAS</sequence>
<dbReference type="GO" id="GO:0005634">
    <property type="term" value="C:nucleus"/>
    <property type="evidence" value="ECO:0007669"/>
    <property type="project" value="UniProtKB-SubCell"/>
</dbReference>
<evidence type="ECO:0000256" key="13">
    <source>
        <dbReference type="ARBA" id="ARBA00039376"/>
    </source>
</evidence>
<dbReference type="PANTHER" id="PTHR21346:SF5">
    <property type="entry name" value="FUN14 DOMAIN-CONTAINING PROTEIN 2"/>
    <property type="match status" value="1"/>
</dbReference>
<name>A0A4W2CQ75_BOBOX</name>
<evidence type="ECO:0000313" key="16">
    <source>
        <dbReference type="Ensembl" id="ENSBIXP00000008471.1"/>
    </source>
</evidence>
<dbReference type="OMA" id="ICVNWER"/>
<evidence type="ECO:0000256" key="5">
    <source>
        <dbReference type="ARBA" id="ARBA00022692"/>
    </source>
</evidence>
<dbReference type="PANTHER" id="PTHR21346">
    <property type="entry name" value="FUN14 DOMAIN CONTAINING"/>
    <property type="match status" value="1"/>
</dbReference>
<evidence type="ECO:0000256" key="4">
    <source>
        <dbReference type="ARBA" id="ARBA00022553"/>
    </source>
</evidence>
<evidence type="ECO:0000313" key="17">
    <source>
        <dbReference type="Proteomes" id="UP000314981"/>
    </source>
</evidence>
<dbReference type="Proteomes" id="UP000314981">
    <property type="component" value="Chromosome 25"/>
</dbReference>
<evidence type="ECO:0000256" key="9">
    <source>
        <dbReference type="ARBA" id="ARBA00023128"/>
    </source>
</evidence>
<dbReference type="AlphaFoldDB" id="A0A4W2CQ75"/>
<keyword evidence="5" id="KW-0812">Transmembrane</keyword>
<evidence type="ECO:0000256" key="10">
    <source>
        <dbReference type="ARBA" id="ARBA00023136"/>
    </source>
</evidence>
<dbReference type="Pfam" id="PF04930">
    <property type="entry name" value="FUN14"/>
    <property type="match status" value="1"/>
</dbReference>
<keyword evidence="9" id="KW-0496">Mitochondrion</keyword>
<keyword evidence="12" id="KW-0539">Nucleus</keyword>